<comment type="similarity">
    <text evidence="1">Belongs to the sigma-70 factor family. ECF subfamily.</text>
</comment>
<evidence type="ECO:0000256" key="2">
    <source>
        <dbReference type="ARBA" id="ARBA00023015"/>
    </source>
</evidence>
<dbReference type="SUPFAM" id="SSF88659">
    <property type="entry name" value="Sigma3 and sigma4 domains of RNA polymerase sigma factors"/>
    <property type="match status" value="1"/>
</dbReference>
<evidence type="ECO:0000256" key="4">
    <source>
        <dbReference type="ARBA" id="ARBA00023163"/>
    </source>
</evidence>
<keyword evidence="2" id="KW-0805">Transcription regulation</keyword>
<dbReference type="PANTHER" id="PTHR43133">
    <property type="entry name" value="RNA POLYMERASE ECF-TYPE SIGMA FACTO"/>
    <property type="match status" value="1"/>
</dbReference>
<feature type="domain" description="RNA polymerase sigma-70 region 2" evidence="5">
    <location>
        <begin position="16"/>
        <end position="77"/>
    </location>
</feature>
<reference evidence="7" key="1">
    <citation type="submission" date="2018-05" db="EMBL/GenBank/DDBJ databases">
        <authorList>
            <person name="Lanie J.A."/>
            <person name="Ng W.-L."/>
            <person name="Kazmierczak K.M."/>
            <person name="Andrzejewski T.M."/>
            <person name="Davidsen T.M."/>
            <person name="Wayne K.J."/>
            <person name="Tettelin H."/>
            <person name="Glass J.I."/>
            <person name="Rusch D."/>
            <person name="Podicherti R."/>
            <person name="Tsui H.-C.T."/>
            <person name="Winkler M.E."/>
        </authorList>
    </citation>
    <scope>NUCLEOTIDE SEQUENCE</scope>
</reference>
<dbReference type="Gene3D" id="1.10.10.10">
    <property type="entry name" value="Winged helix-like DNA-binding domain superfamily/Winged helix DNA-binding domain"/>
    <property type="match status" value="1"/>
</dbReference>
<evidence type="ECO:0000259" key="6">
    <source>
        <dbReference type="Pfam" id="PF08281"/>
    </source>
</evidence>
<dbReference type="NCBIfam" id="TIGR02937">
    <property type="entry name" value="sigma70-ECF"/>
    <property type="match status" value="1"/>
</dbReference>
<evidence type="ECO:0008006" key="8">
    <source>
        <dbReference type="Google" id="ProtNLM"/>
    </source>
</evidence>
<evidence type="ECO:0000256" key="1">
    <source>
        <dbReference type="ARBA" id="ARBA00010641"/>
    </source>
</evidence>
<dbReference type="GO" id="GO:0003677">
    <property type="term" value="F:DNA binding"/>
    <property type="evidence" value="ECO:0007669"/>
    <property type="project" value="InterPro"/>
</dbReference>
<dbReference type="GO" id="GO:0016987">
    <property type="term" value="F:sigma factor activity"/>
    <property type="evidence" value="ECO:0007669"/>
    <property type="project" value="UniProtKB-KW"/>
</dbReference>
<gene>
    <name evidence="7" type="ORF">METZ01_LOCUS340374</name>
</gene>
<evidence type="ECO:0000256" key="3">
    <source>
        <dbReference type="ARBA" id="ARBA00023082"/>
    </source>
</evidence>
<dbReference type="PANTHER" id="PTHR43133:SF51">
    <property type="entry name" value="RNA POLYMERASE SIGMA FACTOR"/>
    <property type="match status" value="1"/>
</dbReference>
<name>A0A382QRK8_9ZZZZ</name>
<dbReference type="EMBL" id="UINC01116048">
    <property type="protein sequence ID" value="SVC87520.1"/>
    <property type="molecule type" value="Genomic_DNA"/>
</dbReference>
<organism evidence="7">
    <name type="scientific">marine metagenome</name>
    <dbReference type="NCBI Taxonomy" id="408172"/>
    <lineage>
        <taxon>unclassified sequences</taxon>
        <taxon>metagenomes</taxon>
        <taxon>ecological metagenomes</taxon>
    </lineage>
</organism>
<dbReference type="InterPro" id="IPR036388">
    <property type="entry name" value="WH-like_DNA-bd_sf"/>
</dbReference>
<dbReference type="GO" id="GO:0006352">
    <property type="term" value="P:DNA-templated transcription initiation"/>
    <property type="evidence" value="ECO:0007669"/>
    <property type="project" value="InterPro"/>
</dbReference>
<dbReference type="InterPro" id="IPR014284">
    <property type="entry name" value="RNA_pol_sigma-70_dom"/>
</dbReference>
<dbReference type="Gene3D" id="1.10.1740.10">
    <property type="match status" value="1"/>
</dbReference>
<dbReference type="AlphaFoldDB" id="A0A382QRK8"/>
<evidence type="ECO:0000259" key="5">
    <source>
        <dbReference type="Pfam" id="PF04542"/>
    </source>
</evidence>
<dbReference type="SUPFAM" id="SSF88946">
    <property type="entry name" value="Sigma2 domain of RNA polymerase sigma factors"/>
    <property type="match status" value="1"/>
</dbReference>
<keyword evidence="3" id="KW-0731">Sigma factor</keyword>
<dbReference type="InterPro" id="IPR007627">
    <property type="entry name" value="RNA_pol_sigma70_r2"/>
</dbReference>
<sequence length="173" mass="19304">VALTEQDILQRLMSQRDRVSAAAWLVVRNAHTAEDIFQNVALKAMTKGTQFESGGALMSWAFITARREGIDWLRRQKNAPVCLDDTILELLEQEWANEAAAQGGIRGQALRDCLEELPAKSRDLLKRRYFDGHACEEVAAQLGAGLDAVYKRLSRLHQSLRTCIETKLAQPAG</sequence>
<feature type="domain" description="RNA polymerase sigma factor 70 region 4 type 2" evidence="6">
    <location>
        <begin position="108"/>
        <end position="155"/>
    </location>
</feature>
<accession>A0A382QRK8</accession>
<evidence type="ECO:0000313" key="7">
    <source>
        <dbReference type="EMBL" id="SVC87520.1"/>
    </source>
</evidence>
<dbReference type="InterPro" id="IPR013249">
    <property type="entry name" value="RNA_pol_sigma70_r4_t2"/>
</dbReference>
<proteinExistence type="inferred from homology"/>
<protein>
    <recommendedName>
        <fullName evidence="8">RNA polymerase sigma-70 region 2 domain-containing protein</fullName>
    </recommendedName>
</protein>
<dbReference type="InterPro" id="IPR039425">
    <property type="entry name" value="RNA_pol_sigma-70-like"/>
</dbReference>
<dbReference type="InterPro" id="IPR013324">
    <property type="entry name" value="RNA_pol_sigma_r3/r4-like"/>
</dbReference>
<dbReference type="Pfam" id="PF04542">
    <property type="entry name" value="Sigma70_r2"/>
    <property type="match status" value="1"/>
</dbReference>
<feature type="non-terminal residue" evidence="7">
    <location>
        <position position="1"/>
    </location>
</feature>
<dbReference type="Pfam" id="PF08281">
    <property type="entry name" value="Sigma70_r4_2"/>
    <property type="match status" value="1"/>
</dbReference>
<keyword evidence="4" id="KW-0804">Transcription</keyword>
<dbReference type="InterPro" id="IPR013325">
    <property type="entry name" value="RNA_pol_sigma_r2"/>
</dbReference>